<keyword evidence="6" id="KW-1185">Reference proteome</keyword>
<dbReference type="InterPro" id="IPR001611">
    <property type="entry name" value="Leu-rich_rpt"/>
</dbReference>
<organism evidence="5 6">
    <name type="scientific">Kordia periserrulae</name>
    <dbReference type="NCBI Taxonomy" id="701523"/>
    <lineage>
        <taxon>Bacteria</taxon>
        <taxon>Pseudomonadati</taxon>
        <taxon>Bacteroidota</taxon>
        <taxon>Flavobacteriia</taxon>
        <taxon>Flavobacteriales</taxon>
        <taxon>Flavobacteriaceae</taxon>
        <taxon>Kordia</taxon>
    </lineage>
</organism>
<accession>A0A2T6C582</accession>
<dbReference type="Gene3D" id="3.40.50.300">
    <property type="entry name" value="P-loop containing nucleotide triphosphate hydrolases"/>
    <property type="match status" value="1"/>
</dbReference>
<dbReference type="OrthoDB" id="1148122at2"/>
<keyword evidence="2" id="KW-0677">Repeat</keyword>
<protein>
    <submittedName>
        <fullName evidence="5">Internalin A</fullName>
    </submittedName>
</protein>
<evidence type="ECO:0000259" key="4">
    <source>
        <dbReference type="Pfam" id="PF23598"/>
    </source>
</evidence>
<dbReference type="InterPro" id="IPR000157">
    <property type="entry name" value="TIR_dom"/>
</dbReference>
<dbReference type="InterPro" id="IPR035897">
    <property type="entry name" value="Toll_tir_struct_dom_sf"/>
</dbReference>
<reference evidence="5 6" key="1">
    <citation type="submission" date="2018-04" db="EMBL/GenBank/DDBJ databases">
        <title>Genomic Encyclopedia of Archaeal and Bacterial Type Strains, Phase II (KMG-II): from individual species to whole genera.</title>
        <authorList>
            <person name="Goeker M."/>
        </authorList>
    </citation>
    <scope>NUCLEOTIDE SEQUENCE [LARGE SCALE GENOMIC DNA]</scope>
    <source>
        <strain evidence="5 6">DSM 25731</strain>
    </source>
</reference>
<dbReference type="InterPro" id="IPR032675">
    <property type="entry name" value="LRR_dom_sf"/>
</dbReference>
<evidence type="ECO:0000256" key="1">
    <source>
        <dbReference type="ARBA" id="ARBA00022614"/>
    </source>
</evidence>
<evidence type="ECO:0000259" key="3">
    <source>
        <dbReference type="Pfam" id="PF13676"/>
    </source>
</evidence>
<dbReference type="Pfam" id="PF08477">
    <property type="entry name" value="Roc"/>
    <property type="match status" value="1"/>
</dbReference>
<dbReference type="AlphaFoldDB" id="A0A2T6C582"/>
<dbReference type="Pfam" id="PF13676">
    <property type="entry name" value="TIR_2"/>
    <property type="match status" value="1"/>
</dbReference>
<gene>
    <name evidence="5" type="ORF">C8N46_10179</name>
</gene>
<evidence type="ECO:0000313" key="6">
    <source>
        <dbReference type="Proteomes" id="UP000244090"/>
    </source>
</evidence>
<dbReference type="InterPro" id="IPR027417">
    <property type="entry name" value="P-loop_NTPase"/>
</dbReference>
<dbReference type="PROSITE" id="PS51450">
    <property type="entry name" value="LRR"/>
    <property type="match status" value="9"/>
</dbReference>
<dbReference type="PANTHER" id="PTHR46652:SF3">
    <property type="entry name" value="LEUCINE-RICH REPEAT-CONTAINING PROTEIN 9"/>
    <property type="match status" value="1"/>
</dbReference>
<dbReference type="SUPFAM" id="SSF52058">
    <property type="entry name" value="L domain-like"/>
    <property type="match status" value="1"/>
</dbReference>
<dbReference type="Gene3D" id="3.80.10.10">
    <property type="entry name" value="Ribonuclease Inhibitor"/>
    <property type="match status" value="2"/>
</dbReference>
<keyword evidence="1" id="KW-0433">Leucine-rich repeat</keyword>
<dbReference type="PANTHER" id="PTHR46652">
    <property type="entry name" value="LEUCINE-RICH REPEAT AND IQ DOMAIN-CONTAINING PROTEIN 1-RELATED"/>
    <property type="match status" value="1"/>
</dbReference>
<name>A0A2T6C582_9FLAO</name>
<dbReference type="InterPro" id="IPR055414">
    <property type="entry name" value="LRR_R13L4/SHOC2-like"/>
</dbReference>
<dbReference type="Pfam" id="PF23598">
    <property type="entry name" value="LRR_14"/>
    <property type="match status" value="1"/>
</dbReference>
<proteinExistence type="predicted"/>
<dbReference type="GO" id="GO:0007165">
    <property type="term" value="P:signal transduction"/>
    <property type="evidence" value="ECO:0007669"/>
    <property type="project" value="InterPro"/>
</dbReference>
<dbReference type="EMBL" id="QBKT01000001">
    <property type="protein sequence ID" value="PTX63479.1"/>
    <property type="molecule type" value="Genomic_DNA"/>
</dbReference>
<evidence type="ECO:0000256" key="2">
    <source>
        <dbReference type="ARBA" id="ARBA00022737"/>
    </source>
</evidence>
<dbReference type="SUPFAM" id="SSF52540">
    <property type="entry name" value="P-loop containing nucleoside triphosphate hydrolases"/>
    <property type="match status" value="1"/>
</dbReference>
<dbReference type="RefSeq" id="WP_108112883.1">
    <property type="nucleotide sequence ID" value="NZ_QBKT01000001.1"/>
</dbReference>
<dbReference type="SUPFAM" id="SSF52200">
    <property type="entry name" value="Toll/Interleukin receptor TIR domain"/>
    <property type="match status" value="1"/>
</dbReference>
<feature type="domain" description="Disease resistance R13L4/SHOC-2-like LRR" evidence="4">
    <location>
        <begin position="51"/>
        <end position="258"/>
    </location>
</feature>
<feature type="domain" description="TIR" evidence="3">
    <location>
        <begin position="805"/>
        <end position="904"/>
    </location>
</feature>
<evidence type="ECO:0000313" key="5">
    <source>
        <dbReference type="EMBL" id="PTX63479.1"/>
    </source>
</evidence>
<dbReference type="InterPro" id="IPR003591">
    <property type="entry name" value="Leu-rich_rpt_typical-subtyp"/>
</dbReference>
<dbReference type="SMART" id="SM00369">
    <property type="entry name" value="LRR_TYP"/>
    <property type="match status" value="6"/>
</dbReference>
<dbReference type="InterPro" id="IPR050836">
    <property type="entry name" value="SDS22/Internalin_LRR"/>
</dbReference>
<comment type="caution">
    <text evidence="5">The sequence shown here is derived from an EMBL/GenBank/DDBJ whole genome shotgun (WGS) entry which is preliminary data.</text>
</comment>
<dbReference type="Gene3D" id="3.40.50.10140">
    <property type="entry name" value="Toll/interleukin-1 receptor homology (TIR) domain"/>
    <property type="match status" value="1"/>
</dbReference>
<sequence>MSKPQEILELEAAYGITLEETKDEKEIMYWRNSNLYFLNDEQEIIGLNLNDNQISKIEHLEKLTNLSKLGISNNDISKIENLEKLTNLSEFDISNNNISKIESLENLTNLLKLYISSNHISKIENLEKLTNLSELYISYNKISKLEYLETLTNLLEFDISNNNISKIESLENLTNLLKLYISSNHISKIENLEKLTNLSELDFSSNQISKIENLESLTNLSVLNISYNEVSDIKIINPLLRLNKLKYLNVSGNPFIKSSNLNLNWRENHLDIVKSELQKLKENQINIELPVKVMLLGNHASGKSTLLKYLQTQQHSEVHTIKNTSTNVLSVVHSKTTINYNLPKAIFYDFGGQDYYHGVHRAFFTQEAVNILVWNAASDENKSIYGGSNKFSMRNYNRSYWLAQLKYVFFKQYNDISQYTDPLLLIQTYADIHQKNNWKEDYNAHNIVDEFYISLNKDYKTLKNEASLKYVEASFWHTVTQHSEEKKVPVWFPEFLSYIINKKSSKAVSLNTIIQYYKREVTADFTEKDREDALRADLEQLSRKGILLYYKNDPVLKDVAWLNPEATVTKIHETILNKNIILKYKGRLTIEEFEKLNIDSEMERLLLTEKILFFDKYNKEYIIPNYLPLSSEDDVIYNLLFFAVEPTFILQFKHFIPFGLINQLICHFGQNLDNKYYWRDQLIFTLDRKFKVWIQLDFSKLMISVSIKSIRTGISINKVVQRIFQEIMFLYWGKEVPPIIKKGSDELLTNKTTKNVYNEIGILALLKNTNIGVITPSDMYISVDGKNFKNYNLLINPNIKKMKKIFISYSRKDVEYKDELRKHLNILKLFDIADNWSCEDITIGKWHNQIQYELHESDMVIFMLSINFFNSKYILEQEVHKTMDAIADGSNKKVYCIVVSEFPGLENFNEENMLERQKNIAKLGTYQYGMYTRIENRITGNKEEKLITLKEASRLGILDEQLTKIVNKILRDI</sequence>
<dbReference type="Proteomes" id="UP000244090">
    <property type="component" value="Unassembled WGS sequence"/>
</dbReference>
<dbReference type="SMART" id="SM00365">
    <property type="entry name" value="LRR_SD22"/>
    <property type="match status" value="8"/>
</dbReference>